<evidence type="ECO:0000313" key="4">
    <source>
        <dbReference type="Proteomes" id="UP001153404"/>
    </source>
</evidence>
<accession>A0A9X4QTY7</accession>
<feature type="region of interest" description="Disordered" evidence="1">
    <location>
        <begin position="30"/>
        <end position="64"/>
    </location>
</feature>
<feature type="compositionally biased region" description="Low complexity" evidence="1">
    <location>
        <begin position="30"/>
        <end position="62"/>
    </location>
</feature>
<dbReference type="RefSeq" id="WP_277531474.1">
    <property type="nucleotide sequence ID" value="NZ_JAPDIA010000003.1"/>
</dbReference>
<dbReference type="PROSITE" id="PS51257">
    <property type="entry name" value="PROKAR_LIPOPROTEIN"/>
    <property type="match status" value="1"/>
</dbReference>
<gene>
    <name evidence="3" type="ORF">OMP40_11650</name>
</gene>
<dbReference type="InterPro" id="IPR006059">
    <property type="entry name" value="SBP"/>
</dbReference>
<evidence type="ECO:0000256" key="2">
    <source>
        <dbReference type="SAM" id="SignalP"/>
    </source>
</evidence>
<feature type="signal peptide" evidence="2">
    <location>
        <begin position="1"/>
        <end position="23"/>
    </location>
</feature>
<reference evidence="3" key="1">
    <citation type="submission" date="2022-10" db="EMBL/GenBank/DDBJ databases">
        <title>Comparative genomic analysis of Cohnella hashimotonis sp. nov., isolated from the International Space Station.</title>
        <authorList>
            <person name="Simpson A."/>
            <person name="Venkateswaran K."/>
        </authorList>
    </citation>
    <scope>NUCLEOTIDE SEQUENCE</scope>
    <source>
        <strain evidence="3">DSM 28161</strain>
    </source>
</reference>
<keyword evidence="4" id="KW-1185">Reference proteome</keyword>
<feature type="chain" id="PRO_5040974274" evidence="2">
    <location>
        <begin position="24"/>
        <end position="265"/>
    </location>
</feature>
<dbReference type="Gene3D" id="3.40.190.10">
    <property type="entry name" value="Periplasmic binding protein-like II"/>
    <property type="match status" value="1"/>
</dbReference>
<dbReference type="Proteomes" id="UP001153404">
    <property type="component" value="Unassembled WGS sequence"/>
</dbReference>
<dbReference type="SUPFAM" id="SSF53850">
    <property type="entry name" value="Periplasmic binding protein-like II"/>
    <property type="match status" value="1"/>
</dbReference>
<keyword evidence="2" id="KW-0732">Signal</keyword>
<organism evidence="3 4">
    <name type="scientific">Cohnella rhizosphaerae</name>
    <dbReference type="NCBI Taxonomy" id="1457232"/>
    <lineage>
        <taxon>Bacteria</taxon>
        <taxon>Bacillati</taxon>
        <taxon>Bacillota</taxon>
        <taxon>Bacilli</taxon>
        <taxon>Bacillales</taxon>
        <taxon>Paenibacillaceae</taxon>
        <taxon>Cohnella</taxon>
    </lineage>
</organism>
<sequence>MLSTKASRGTTFAALAVALAVTAGCSGNSNNGTASPSASAAPSASSASATASDSGSPTSAPAKDPITLKVQFNATGPDFEGTDVYNEIVKQTGVTFKIERFDEEKFKVELAGGDLPDIIQVKNVNTTYLQQLIEGGSILPLDDLVKSNGPDIMAPVYAQSLDYSRKFWSNDTGKLYVIPMQIGKSGWGFDQQVGFNTRWDYYKELGYPEIKSIDDMVNVLADMVKKHPTTAEGKKGVRRGDLERLGYVGAGKSRPRHRERQIQRQ</sequence>
<dbReference type="AlphaFoldDB" id="A0A9X4QTY7"/>
<protein>
    <submittedName>
        <fullName evidence="3">Extracellular solute-binding protein</fullName>
    </submittedName>
</protein>
<evidence type="ECO:0000256" key="1">
    <source>
        <dbReference type="SAM" id="MobiDB-lite"/>
    </source>
</evidence>
<comment type="caution">
    <text evidence="3">The sequence shown here is derived from an EMBL/GenBank/DDBJ whole genome shotgun (WGS) entry which is preliminary data.</text>
</comment>
<proteinExistence type="predicted"/>
<evidence type="ECO:0000313" key="3">
    <source>
        <dbReference type="EMBL" id="MDG0809922.1"/>
    </source>
</evidence>
<dbReference type="Pfam" id="PF01547">
    <property type="entry name" value="SBP_bac_1"/>
    <property type="match status" value="1"/>
</dbReference>
<dbReference type="EMBL" id="JAPDIA010000003">
    <property type="protein sequence ID" value="MDG0809922.1"/>
    <property type="molecule type" value="Genomic_DNA"/>
</dbReference>
<name>A0A9X4QTY7_9BACL</name>